<reference evidence="2 3" key="1">
    <citation type="submission" date="2006-02" db="EMBL/GenBank/DDBJ databases">
        <authorList>
            <person name="Amann R."/>
            <person name="Ferriera S."/>
            <person name="Johnson J."/>
            <person name="Kravitz S."/>
            <person name="Halpern A."/>
            <person name="Remington K."/>
            <person name="Beeson K."/>
            <person name="Tran B."/>
            <person name="Rogers Y.-H."/>
            <person name="Friedman R."/>
            <person name="Venter J.C."/>
        </authorList>
    </citation>
    <scope>NUCLEOTIDE SEQUENCE [LARGE SCALE GENOMIC DNA]</scope>
    <source>
        <strain evidence="2 3">DSM 3645</strain>
    </source>
</reference>
<organism evidence="2 3">
    <name type="scientific">Blastopirellula marina DSM 3645</name>
    <dbReference type="NCBI Taxonomy" id="314230"/>
    <lineage>
        <taxon>Bacteria</taxon>
        <taxon>Pseudomonadati</taxon>
        <taxon>Planctomycetota</taxon>
        <taxon>Planctomycetia</taxon>
        <taxon>Pirellulales</taxon>
        <taxon>Pirellulaceae</taxon>
        <taxon>Blastopirellula</taxon>
    </lineage>
</organism>
<dbReference type="HOGENOM" id="CLU_1632165_0_0_0"/>
<dbReference type="Proteomes" id="UP000004358">
    <property type="component" value="Unassembled WGS sequence"/>
</dbReference>
<evidence type="ECO:0000313" key="3">
    <source>
        <dbReference type="Proteomes" id="UP000004358"/>
    </source>
</evidence>
<evidence type="ECO:0000256" key="1">
    <source>
        <dbReference type="SAM" id="Phobius"/>
    </source>
</evidence>
<dbReference type="AlphaFoldDB" id="A3ZZ67"/>
<comment type="caution">
    <text evidence="2">The sequence shown here is derived from an EMBL/GenBank/DDBJ whole genome shotgun (WGS) entry which is preliminary data.</text>
</comment>
<keyword evidence="1" id="KW-1133">Transmembrane helix</keyword>
<gene>
    <name evidence="2" type="ORF">DSM3645_15510</name>
</gene>
<feature type="transmembrane region" description="Helical" evidence="1">
    <location>
        <begin position="118"/>
        <end position="141"/>
    </location>
</feature>
<keyword evidence="1" id="KW-0812">Transmembrane</keyword>
<keyword evidence="1" id="KW-0472">Membrane</keyword>
<evidence type="ECO:0000313" key="2">
    <source>
        <dbReference type="EMBL" id="EAQ78197.1"/>
    </source>
</evidence>
<proteinExistence type="predicted"/>
<accession>A3ZZ67</accession>
<dbReference type="EMBL" id="AANZ01000023">
    <property type="protein sequence ID" value="EAQ78197.1"/>
    <property type="molecule type" value="Genomic_DNA"/>
</dbReference>
<feature type="transmembrane region" description="Helical" evidence="1">
    <location>
        <begin position="12"/>
        <end position="35"/>
    </location>
</feature>
<feature type="transmembrane region" description="Helical" evidence="1">
    <location>
        <begin position="41"/>
        <end position="71"/>
    </location>
</feature>
<feature type="transmembrane region" description="Helical" evidence="1">
    <location>
        <begin position="83"/>
        <end position="106"/>
    </location>
</feature>
<sequence length="162" mass="17598">MNLSGKYIARAIAALVAFATFVTVGLIIALTSLYQSGANPWFAALIIGSFAAVISVPFGMLLGAIVAQFLGLSKLKLAWMPRFTIAGLMFATFLCCAVATLAYYAINVASDTLPRRYLFIVVSLAMPPFLLIVVSVGRIALRWLHRHSHPYNAEVIDDDVEM</sequence>
<name>A3ZZ67_9BACT</name>
<protein>
    <submittedName>
        <fullName evidence="2">Uncharacterized protein</fullName>
    </submittedName>
</protein>